<sequence length="117" mass="13398">MNQTFSTIPQSLPSIIQEAINRFTEKIQALFPGKITHIILFGSYARGDYHKDSDVDLLVLTNDDSWELKKSIMDAGFYFYPEIGVMISAKVMTEEQYQKRSGFLFIQEVTREGIPVV</sequence>
<accession>A0A2V2NDK7</accession>
<evidence type="ECO:0000259" key="1">
    <source>
        <dbReference type="Pfam" id="PF01909"/>
    </source>
</evidence>
<dbReference type="RefSeq" id="WP_109966962.1">
    <property type="nucleotide sequence ID" value="NZ_CP176093.1"/>
</dbReference>
<reference evidence="2 3" key="1">
    <citation type="submission" date="2018-05" db="EMBL/GenBank/DDBJ databases">
        <title>Draft genome of Methanospirillum lacunae Ki8-1.</title>
        <authorList>
            <person name="Dueholm M.S."/>
            <person name="Nielsen P.H."/>
            <person name="Bakmann L.F."/>
            <person name="Otzen D.E."/>
        </authorList>
    </citation>
    <scope>NUCLEOTIDE SEQUENCE [LARGE SCALE GENOMIC DNA]</scope>
    <source>
        <strain evidence="2 3">Ki8-1</strain>
    </source>
</reference>
<dbReference type="InterPro" id="IPR052548">
    <property type="entry name" value="Type_VII_TA_antitoxin"/>
</dbReference>
<evidence type="ECO:0000313" key="2">
    <source>
        <dbReference type="EMBL" id="PWR73681.1"/>
    </source>
</evidence>
<gene>
    <name evidence="2" type="ORF">DK846_00475</name>
</gene>
<evidence type="ECO:0000313" key="3">
    <source>
        <dbReference type="Proteomes" id="UP000245657"/>
    </source>
</evidence>
<dbReference type="Pfam" id="PF01909">
    <property type="entry name" value="NTP_transf_2"/>
    <property type="match status" value="1"/>
</dbReference>
<protein>
    <recommendedName>
        <fullName evidence="1">Polymerase nucleotidyl transferase domain-containing protein</fullName>
    </recommendedName>
</protein>
<name>A0A2V2NDK7_9EURY</name>
<dbReference type="Proteomes" id="UP000245657">
    <property type="component" value="Unassembled WGS sequence"/>
</dbReference>
<dbReference type="EMBL" id="QGMY01000002">
    <property type="protein sequence ID" value="PWR73681.1"/>
    <property type="molecule type" value="Genomic_DNA"/>
</dbReference>
<dbReference type="InterPro" id="IPR043519">
    <property type="entry name" value="NT_sf"/>
</dbReference>
<proteinExistence type="predicted"/>
<comment type="caution">
    <text evidence="2">The sequence shown here is derived from an EMBL/GenBank/DDBJ whole genome shotgun (WGS) entry which is preliminary data.</text>
</comment>
<organism evidence="2 3">
    <name type="scientific">Methanospirillum lacunae</name>
    <dbReference type="NCBI Taxonomy" id="668570"/>
    <lineage>
        <taxon>Archaea</taxon>
        <taxon>Methanobacteriati</taxon>
        <taxon>Methanobacteriota</taxon>
        <taxon>Stenosarchaea group</taxon>
        <taxon>Methanomicrobia</taxon>
        <taxon>Methanomicrobiales</taxon>
        <taxon>Methanospirillaceae</taxon>
        <taxon>Methanospirillum</taxon>
    </lineage>
</organism>
<dbReference type="InterPro" id="IPR002934">
    <property type="entry name" value="Polymerase_NTP_transf_dom"/>
</dbReference>
<dbReference type="PANTHER" id="PTHR33933">
    <property type="entry name" value="NUCLEOTIDYLTRANSFERASE"/>
    <property type="match status" value="1"/>
</dbReference>
<dbReference type="AlphaFoldDB" id="A0A2V2NDK7"/>
<dbReference type="SUPFAM" id="SSF81301">
    <property type="entry name" value="Nucleotidyltransferase"/>
    <property type="match status" value="1"/>
</dbReference>
<dbReference type="CDD" id="cd05403">
    <property type="entry name" value="NT_KNTase_like"/>
    <property type="match status" value="1"/>
</dbReference>
<dbReference type="PANTHER" id="PTHR33933:SF1">
    <property type="entry name" value="PROTEIN ADENYLYLTRANSFERASE MNTA-RELATED"/>
    <property type="match status" value="1"/>
</dbReference>
<dbReference type="GO" id="GO:0016779">
    <property type="term" value="F:nucleotidyltransferase activity"/>
    <property type="evidence" value="ECO:0007669"/>
    <property type="project" value="InterPro"/>
</dbReference>
<dbReference type="GeneID" id="97548998"/>
<dbReference type="OrthoDB" id="9287at2157"/>
<dbReference type="Gene3D" id="3.30.460.10">
    <property type="entry name" value="Beta Polymerase, domain 2"/>
    <property type="match status" value="1"/>
</dbReference>
<keyword evidence="3" id="KW-1185">Reference proteome</keyword>
<feature type="domain" description="Polymerase nucleotidyl transferase" evidence="1">
    <location>
        <begin position="21"/>
        <end position="67"/>
    </location>
</feature>